<evidence type="ECO:0000259" key="6">
    <source>
        <dbReference type="PROSITE" id="PS50011"/>
    </source>
</evidence>
<dbReference type="PROSITE" id="PS50011">
    <property type="entry name" value="PROTEIN_KINASE_DOM"/>
    <property type="match status" value="1"/>
</dbReference>
<evidence type="ECO:0000313" key="7">
    <source>
        <dbReference type="EMBL" id="AMD19272.1"/>
    </source>
</evidence>
<dbReference type="RefSeq" id="XP_017986268.1">
    <property type="nucleotide sequence ID" value="XM_018130779.1"/>
</dbReference>
<dbReference type="EMBL" id="CP014242">
    <property type="protein sequence ID" value="AMD19272.1"/>
    <property type="molecule type" value="Genomic_DNA"/>
</dbReference>
<dbReference type="PROSITE" id="PS00108">
    <property type="entry name" value="PROTEIN_KINASE_ST"/>
    <property type="match status" value="1"/>
</dbReference>
<gene>
    <name evidence="7" type="ORF">AW171_hschr21094</name>
</gene>
<evidence type="ECO:0000256" key="3">
    <source>
        <dbReference type="ARBA" id="ARBA00022741"/>
    </source>
</evidence>
<dbReference type="PANTHER" id="PTHR24345:SF0">
    <property type="entry name" value="CELL CYCLE SERINE_THREONINE-PROTEIN KINASE CDC5_MSD2"/>
    <property type="match status" value="1"/>
</dbReference>
<reference evidence="7 8" key="1">
    <citation type="submission" date="2016-01" db="EMBL/GenBank/DDBJ databases">
        <title>Genome sequence of the yeast Holleya sinecauda.</title>
        <authorList>
            <person name="Dietrich F.S."/>
        </authorList>
    </citation>
    <scope>NUCLEOTIDE SEQUENCE [LARGE SCALE GENOMIC DNA]</scope>
    <source>
        <strain evidence="7 8">ATCC 58844</strain>
    </source>
</reference>
<keyword evidence="4" id="KW-0418">Kinase</keyword>
<sequence length="299" mass="34720">MGFNNCKLDRKRFSLRGVISNRKFVAVIGDGSTCSVELFNKNGKLYSVKRLKKFESEKHHADELKVMLNREYGILSSLDNDNVLRVLGFSLSDYTLELEYLPFVAYDVMRLEMKPSEDERKCFVSQLIQGVSYLHEKRVVHRDLKLENVMLAADCHLVKIIDFGHAVQLKDKQSVCYGLGGSEMLMAPEVLSKISYEGFPADSWSLGIIMYLLFNNKKILKFPWKSARESDTQYTAYLESGLLDNYEHDEICRRLLNPDPEQRASVVDVSKDPIFQYKCDRTIHDRTRRLCHRFWGEHL</sequence>
<evidence type="ECO:0000256" key="1">
    <source>
        <dbReference type="ARBA" id="ARBA00022527"/>
    </source>
</evidence>
<keyword evidence="5" id="KW-0067">ATP-binding</keyword>
<dbReference type="InterPro" id="IPR008271">
    <property type="entry name" value="Ser/Thr_kinase_AS"/>
</dbReference>
<name>A0A109UXS0_9SACH</name>
<accession>A0A109UXS0</accession>
<proteinExistence type="predicted"/>
<dbReference type="SUPFAM" id="SSF56112">
    <property type="entry name" value="Protein kinase-like (PK-like)"/>
    <property type="match status" value="1"/>
</dbReference>
<dbReference type="Pfam" id="PF00069">
    <property type="entry name" value="Pkinase"/>
    <property type="match status" value="1"/>
</dbReference>
<evidence type="ECO:0000256" key="2">
    <source>
        <dbReference type="ARBA" id="ARBA00022679"/>
    </source>
</evidence>
<organism evidence="7 8">
    <name type="scientific">Eremothecium sinecaudum</name>
    <dbReference type="NCBI Taxonomy" id="45286"/>
    <lineage>
        <taxon>Eukaryota</taxon>
        <taxon>Fungi</taxon>
        <taxon>Dikarya</taxon>
        <taxon>Ascomycota</taxon>
        <taxon>Saccharomycotina</taxon>
        <taxon>Saccharomycetes</taxon>
        <taxon>Saccharomycetales</taxon>
        <taxon>Saccharomycetaceae</taxon>
        <taxon>Eremothecium</taxon>
    </lineage>
</organism>
<keyword evidence="2" id="KW-0808">Transferase</keyword>
<dbReference type="Proteomes" id="UP000243052">
    <property type="component" value="Chromosome ii"/>
</dbReference>
<evidence type="ECO:0000313" key="8">
    <source>
        <dbReference type="Proteomes" id="UP000243052"/>
    </source>
</evidence>
<dbReference type="GO" id="GO:0005524">
    <property type="term" value="F:ATP binding"/>
    <property type="evidence" value="ECO:0007669"/>
    <property type="project" value="UniProtKB-KW"/>
</dbReference>
<dbReference type="OrthoDB" id="4062651at2759"/>
<feature type="domain" description="Protein kinase" evidence="6">
    <location>
        <begin position="22"/>
        <end position="275"/>
    </location>
</feature>
<dbReference type="InterPro" id="IPR000719">
    <property type="entry name" value="Prot_kinase_dom"/>
</dbReference>
<dbReference type="AlphaFoldDB" id="A0A109UXS0"/>
<dbReference type="Gene3D" id="1.10.510.10">
    <property type="entry name" value="Transferase(Phosphotransferase) domain 1"/>
    <property type="match status" value="1"/>
</dbReference>
<protein>
    <submittedName>
        <fullName evidence="7">HBR371Cp</fullName>
    </submittedName>
</protein>
<keyword evidence="3" id="KW-0547">Nucleotide-binding</keyword>
<dbReference type="InterPro" id="IPR011009">
    <property type="entry name" value="Kinase-like_dom_sf"/>
</dbReference>
<dbReference type="PANTHER" id="PTHR24345">
    <property type="entry name" value="SERINE/THREONINE-PROTEIN KINASE PLK"/>
    <property type="match status" value="1"/>
</dbReference>
<keyword evidence="8" id="KW-1185">Reference proteome</keyword>
<evidence type="ECO:0000256" key="5">
    <source>
        <dbReference type="ARBA" id="ARBA00022840"/>
    </source>
</evidence>
<dbReference type="STRING" id="45286.A0A109UXS0"/>
<evidence type="ECO:0000256" key="4">
    <source>
        <dbReference type="ARBA" id="ARBA00022777"/>
    </source>
</evidence>
<dbReference type="GO" id="GO:0005634">
    <property type="term" value="C:nucleus"/>
    <property type="evidence" value="ECO:0007669"/>
    <property type="project" value="TreeGrafter"/>
</dbReference>
<dbReference type="GO" id="GO:0004674">
    <property type="term" value="F:protein serine/threonine kinase activity"/>
    <property type="evidence" value="ECO:0007669"/>
    <property type="project" value="UniProtKB-KW"/>
</dbReference>
<dbReference type="GeneID" id="28721544"/>
<keyword evidence="1" id="KW-0723">Serine/threonine-protein kinase</keyword>
<dbReference type="SMART" id="SM00220">
    <property type="entry name" value="S_TKc"/>
    <property type="match status" value="1"/>
</dbReference>